<dbReference type="AlphaFoldDB" id="A0A6I4XCH6"/>
<dbReference type="Proteomes" id="UP000439965">
    <property type="component" value="Unassembled WGS sequence"/>
</dbReference>
<name>A0A6I4XCH6_ENTGA</name>
<gene>
    <name evidence="1" type="ORF">GTI89_04220</name>
</gene>
<dbReference type="EMBL" id="WVTI01000002">
    <property type="protein sequence ID" value="MXS25283.1"/>
    <property type="molecule type" value="Genomic_DNA"/>
</dbReference>
<reference evidence="1 2" key="1">
    <citation type="submission" date="2019-04" db="EMBL/GenBank/DDBJ databases">
        <title>Step-wise assembly of the neonatal virome modulated by breast feeding.</title>
        <authorList>
            <person name="Liang G."/>
            <person name="Bushman F."/>
        </authorList>
    </citation>
    <scope>NUCLEOTIDE SEQUENCE [LARGE SCALE GENOMIC DNA]</scope>
    <source>
        <strain evidence="1 2">E3404</strain>
    </source>
</reference>
<organism evidence="1 2">
    <name type="scientific">Enterococcus gallinarum</name>
    <dbReference type="NCBI Taxonomy" id="1353"/>
    <lineage>
        <taxon>Bacteria</taxon>
        <taxon>Bacillati</taxon>
        <taxon>Bacillota</taxon>
        <taxon>Bacilli</taxon>
        <taxon>Lactobacillales</taxon>
        <taxon>Enterococcaceae</taxon>
        <taxon>Enterococcus</taxon>
    </lineage>
</organism>
<dbReference type="RefSeq" id="WP_160805765.1">
    <property type="nucleotide sequence ID" value="NZ_WVTI01000002.1"/>
</dbReference>
<proteinExistence type="predicted"/>
<protein>
    <submittedName>
        <fullName evidence="1">Uncharacterized protein</fullName>
    </submittedName>
</protein>
<evidence type="ECO:0000313" key="1">
    <source>
        <dbReference type="EMBL" id="MXS25283.1"/>
    </source>
</evidence>
<comment type="caution">
    <text evidence="1">The sequence shown here is derived from an EMBL/GenBank/DDBJ whole genome shotgun (WGS) entry which is preliminary data.</text>
</comment>
<accession>A0A6I4XCH6</accession>
<evidence type="ECO:0000313" key="2">
    <source>
        <dbReference type="Proteomes" id="UP000439965"/>
    </source>
</evidence>
<sequence>MDPQLATLATDLLRTAGNNTLGFVEARIKEARTKKTVEEVNLVYTELVNGLLKDKQDIERIAYQYQDLYESVTISDEDIDYLQNTLKSILDLLSDFIPEAEKNAESIEMIIKLLNKDTLKTMQLLGFNYKEAIGRPLTNLVASMIESKMPQKIKSKSKKK</sequence>